<keyword evidence="7" id="KW-0482">Metalloprotease</keyword>
<keyword evidence="4 9" id="KW-0732">Signal</keyword>
<evidence type="ECO:0000313" key="11">
    <source>
        <dbReference type="EMBL" id="SNR98868.1"/>
    </source>
</evidence>
<comment type="similarity">
    <text evidence="1">Belongs to the peptidase M43B family.</text>
</comment>
<evidence type="ECO:0000256" key="5">
    <source>
        <dbReference type="ARBA" id="ARBA00022801"/>
    </source>
</evidence>
<evidence type="ECO:0000256" key="2">
    <source>
        <dbReference type="ARBA" id="ARBA00022670"/>
    </source>
</evidence>
<keyword evidence="5" id="KW-0378">Hydrolase</keyword>
<evidence type="ECO:0000256" key="9">
    <source>
        <dbReference type="SAM" id="SignalP"/>
    </source>
</evidence>
<dbReference type="SUPFAM" id="SSF55486">
    <property type="entry name" value="Metalloproteases ('zincins'), catalytic domain"/>
    <property type="match status" value="1"/>
</dbReference>
<reference evidence="11 12" key="1">
    <citation type="submission" date="2017-06" db="EMBL/GenBank/DDBJ databases">
        <authorList>
            <person name="Kim H.J."/>
            <person name="Triplett B.A."/>
        </authorList>
    </citation>
    <scope>NUCLEOTIDE SEQUENCE [LARGE SCALE GENOMIC DNA]</scope>
    <source>
        <strain evidence="11 12">DSM 25597</strain>
    </source>
</reference>
<organism evidence="11 12">
    <name type="scientific">Dokdonia pacifica</name>
    <dbReference type="NCBI Taxonomy" id="1627892"/>
    <lineage>
        <taxon>Bacteria</taxon>
        <taxon>Pseudomonadati</taxon>
        <taxon>Bacteroidota</taxon>
        <taxon>Flavobacteriia</taxon>
        <taxon>Flavobacteriales</taxon>
        <taxon>Flavobacteriaceae</taxon>
        <taxon>Dokdonia</taxon>
    </lineage>
</organism>
<name>A0A239AV77_9FLAO</name>
<sequence>MKLIKKYMLISLILMISFPSCNDDTNASTDIEMEDTSNFIEIAVVHHISRDDNGGNAVINNERVALMMSYLNTNFNAWGIRFITKEINFLDNTEWNIQFVKQDDFIEQRVLEPFEDPNSLNIFYFNEIGNRVNGVITGTLGATALFPDQGNNVKLSTSAFVTENTATLTHEVGHYFGLYHTSDDFTDANGNLELVNGSNCETAGDFICDTPASPDLNDSNINEPTCNYVGTETDSNGDLYTPDTFNFMTQWAGTDTNGLLCRRRFSDGQVEKMIDVLNTERPYLQ</sequence>
<feature type="signal peptide" evidence="9">
    <location>
        <begin position="1"/>
        <end position="22"/>
    </location>
</feature>
<evidence type="ECO:0000313" key="12">
    <source>
        <dbReference type="Proteomes" id="UP000198379"/>
    </source>
</evidence>
<evidence type="ECO:0000256" key="8">
    <source>
        <dbReference type="ARBA" id="ARBA00023157"/>
    </source>
</evidence>
<dbReference type="Proteomes" id="UP000198379">
    <property type="component" value="Unassembled WGS sequence"/>
</dbReference>
<dbReference type="Gene3D" id="3.40.390.10">
    <property type="entry name" value="Collagenase (Catalytic Domain)"/>
    <property type="match status" value="1"/>
</dbReference>
<protein>
    <submittedName>
        <fullName evidence="11">Pregnancy-associated plasma protein-A</fullName>
    </submittedName>
</protein>
<dbReference type="GO" id="GO:0046872">
    <property type="term" value="F:metal ion binding"/>
    <property type="evidence" value="ECO:0007669"/>
    <property type="project" value="UniProtKB-KW"/>
</dbReference>
<dbReference type="EMBL" id="FZNY01000005">
    <property type="protein sequence ID" value="SNR98868.1"/>
    <property type="molecule type" value="Genomic_DNA"/>
</dbReference>
<dbReference type="GO" id="GO:0008237">
    <property type="term" value="F:metallopeptidase activity"/>
    <property type="evidence" value="ECO:0007669"/>
    <property type="project" value="UniProtKB-KW"/>
</dbReference>
<gene>
    <name evidence="11" type="ORF">SAMN06265376_105123</name>
</gene>
<dbReference type="InterPro" id="IPR008754">
    <property type="entry name" value="Peptidase_M43"/>
</dbReference>
<keyword evidence="6" id="KW-0862">Zinc</keyword>
<dbReference type="AlphaFoldDB" id="A0A239AV77"/>
<evidence type="ECO:0000259" key="10">
    <source>
        <dbReference type="Pfam" id="PF05572"/>
    </source>
</evidence>
<dbReference type="Pfam" id="PF05572">
    <property type="entry name" value="Peptidase_M43"/>
    <property type="match status" value="1"/>
</dbReference>
<dbReference type="OrthoDB" id="6278496at2"/>
<dbReference type="PANTHER" id="PTHR47466">
    <property type="match status" value="1"/>
</dbReference>
<keyword evidence="3" id="KW-0479">Metal-binding</keyword>
<feature type="chain" id="PRO_5013122404" evidence="9">
    <location>
        <begin position="23"/>
        <end position="285"/>
    </location>
</feature>
<dbReference type="RefSeq" id="WP_089372380.1">
    <property type="nucleotide sequence ID" value="NZ_BMEP01000006.1"/>
</dbReference>
<evidence type="ECO:0000256" key="7">
    <source>
        <dbReference type="ARBA" id="ARBA00023049"/>
    </source>
</evidence>
<accession>A0A239AV77</accession>
<keyword evidence="12" id="KW-1185">Reference proteome</keyword>
<dbReference type="PANTHER" id="PTHR47466:SF1">
    <property type="entry name" value="METALLOPROTEASE MEP1 (AFU_ORTHOLOGUE AFUA_1G07730)-RELATED"/>
    <property type="match status" value="1"/>
</dbReference>
<dbReference type="InterPro" id="IPR024079">
    <property type="entry name" value="MetalloPept_cat_dom_sf"/>
</dbReference>
<feature type="domain" description="Peptidase M43 pregnancy-associated plasma-A" evidence="10">
    <location>
        <begin position="155"/>
        <end position="277"/>
    </location>
</feature>
<evidence type="ECO:0000256" key="6">
    <source>
        <dbReference type="ARBA" id="ARBA00022833"/>
    </source>
</evidence>
<evidence type="ECO:0000256" key="3">
    <source>
        <dbReference type="ARBA" id="ARBA00022723"/>
    </source>
</evidence>
<evidence type="ECO:0000256" key="1">
    <source>
        <dbReference type="ARBA" id="ARBA00008721"/>
    </source>
</evidence>
<dbReference type="GO" id="GO:0006508">
    <property type="term" value="P:proteolysis"/>
    <property type="evidence" value="ECO:0007669"/>
    <property type="project" value="UniProtKB-KW"/>
</dbReference>
<proteinExistence type="inferred from homology"/>
<keyword evidence="8" id="KW-1015">Disulfide bond</keyword>
<keyword evidence="2" id="KW-0645">Protease</keyword>
<evidence type="ECO:0000256" key="4">
    <source>
        <dbReference type="ARBA" id="ARBA00022729"/>
    </source>
</evidence>